<dbReference type="PANTHER" id="PTHR40066">
    <property type="entry name" value="UPF0473 PROTEIN CBO2561/CLC_2432"/>
    <property type="match status" value="1"/>
</dbReference>
<evidence type="ECO:0000313" key="3">
    <source>
        <dbReference type="EMBL" id="RUS54392.1"/>
    </source>
</evidence>
<dbReference type="RefSeq" id="WP_126991121.1">
    <property type="nucleotide sequence ID" value="NZ_JTFC01000032.1"/>
</dbReference>
<feature type="region of interest" description="Disordered" evidence="2">
    <location>
        <begin position="83"/>
        <end position="104"/>
    </location>
</feature>
<name>A0A433RS13_9BACL</name>
<comment type="similarity">
    <text evidence="1">Belongs to the UPF0473 family.</text>
</comment>
<dbReference type="Pfam" id="PF06949">
    <property type="entry name" value="DUF1292"/>
    <property type="match status" value="2"/>
</dbReference>
<gene>
    <name evidence="3" type="ORF">QI30_13315</name>
</gene>
<dbReference type="EMBL" id="JTFC01000032">
    <property type="protein sequence ID" value="RUS54392.1"/>
    <property type="molecule type" value="Genomic_DNA"/>
</dbReference>
<reference evidence="3 4" key="1">
    <citation type="submission" date="2014-11" db="EMBL/GenBank/DDBJ databases">
        <title>Genome sequence and analysis of novel Kurthia sp.</title>
        <authorList>
            <person name="Lawson J.N."/>
            <person name="Gonzalez J.E."/>
            <person name="Rinauldi L."/>
            <person name="Xuan Z."/>
            <person name="Firman A."/>
            <person name="Shaddox L."/>
            <person name="Trudeau A."/>
            <person name="Shah S."/>
            <person name="Reiman D."/>
        </authorList>
    </citation>
    <scope>NUCLEOTIDE SEQUENCE [LARGE SCALE GENOMIC DNA]</scope>
    <source>
        <strain evidence="3 4">3B1D</strain>
    </source>
</reference>
<evidence type="ECO:0000313" key="4">
    <source>
        <dbReference type="Proteomes" id="UP000288623"/>
    </source>
</evidence>
<comment type="caution">
    <text evidence="3">The sequence shown here is derived from an EMBL/GenBank/DDBJ whole genome shotgun (WGS) entry which is preliminary data.</text>
</comment>
<evidence type="ECO:0000256" key="1">
    <source>
        <dbReference type="ARBA" id="ARBA00008439"/>
    </source>
</evidence>
<dbReference type="AlphaFoldDB" id="A0A433RS13"/>
<keyword evidence="4" id="KW-1185">Reference proteome</keyword>
<dbReference type="OrthoDB" id="2455688at2"/>
<accession>A0A433RS13</accession>
<organism evidence="3 4">
    <name type="scientific">Candidatus Kurthia intestinigallinarum</name>
    <dbReference type="NCBI Taxonomy" id="1562256"/>
    <lineage>
        <taxon>Bacteria</taxon>
        <taxon>Bacillati</taxon>
        <taxon>Bacillota</taxon>
        <taxon>Bacilli</taxon>
        <taxon>Bacillales</taxon>
        <taxon>Caryophanaceae</taxon>
        <taxon>Kurthia</taxon>
    </lineage>
</organism>
<evidence type="ECO:0000256" key="2">
    <source>
        <dbReference type="SAM" id="MobiDB-lite"/>
    </source>
</evidence>
<sequence>MSELERLYIHNDEDKEIELVVVKRFEANDKKYIIFYATNDEAVGNEIQAATLVPTEMGGEAFGEIETQEEMDLINDMLNDLVESGDFKPEEGQGHDHDHNHEEHDHEHLVAEDDEGNEIVFAIERRLEIDGKNYIVYYDENETQPVMQAAELVDTENGQELFPIDSEEEWTLIDEALHNTDNE</sequence>
<proteinExistence type="inferred from homology"/>
<dbReference type="Proteomes" id="UP000288623">
    <property type="component" value="Unassembled WGS sequence"/>
</dbReference>
<protein>
    <submittedName>
        <fullName evidence="3">Uncharacterized protein</fullName>
    </submittedName>
</protein>
<dbReference type="PANTHER" id="PTHR40066:SF1">
    <property type="entry name" value="UPF0473 PROTEIN CBO2561_CLC_2432"/>
    <property type="match status" value="1"/>
</dbReference>
<feature type="compositionally biased region" description="Basic and acidic residues" evidence="2">
    <location>
        <begin position="85"/>
        <end position="104"/>
    </location>
</feature>
<dbReference type="InterPro" id="IPR009711">
    <property type="entry name" value="UPF0473"/>
</dbReference>